<evidence type="ECO:0000256" key="1">
    <source>
        <dbReference type="SAM" id="SignalP"/>
    </source>
</evidence>
<dbReference type="Pfam" id="PF08238">
    <property type="entry name" value="Sel1"/>
    <property type="match status" value="4"/>
</dbReference>
<dbReference type="AlphaFoldDB" id="A0A5P1RC48"/>
<dbReference type="SUPFAM" id="SSF81901">
    <property type="entry name" value="HCP-like"/>
    <property type="match status" value="2"/>
</dbReference>
<dbReference type="PANTHER" id="PTHR45011:SF1">
    <property type="entry name" value="DAP3-BINDING CELL DEATH ENHANCER 1"/>
    <property type="match status" value="1"/>
</dbReference>
<evidence type="ECO:0000313" key="2">
    <source>
        <dbReference type="EMBL" id="QEQ96862.1"/>
    </source>
</evidence>
<feature type="signal peptide" evidence="1">
    <location>
        <begin position="1"/>
        <end position="19"/>
    </location>
</feature>
<dbReference type="SMART" id="SM00671">
    <property type="entry name" value="SEL1"/>
    <property type="match status" value="4"/>
</dbReference>
<dbReference type="RefSeq" id="WP_138988237.1">
    <property type="nucleotide sequence ID" value="NZ_CP043869.1"/>
</dbReference>
<dbReference type="InterPro" id="IPR052748">
    <property type="entry name" value="ISR_Activator"/>
</dbReference>
<keyword evidence="1" id="KW-0732">Signal</keyword>
<feature type="chain" id="PRO_5024956221" evidence="1">
    <location>
        <begin position="20"/>
        <end position="287"/>
    </location>
</feature>
<organism evidence="2 3">
    <name type="scientific">Neptunomonas concharum</name>
    <dbReference type="NCBI Taxonomy" id="1031538"/>
    <lineage>
        <taxon>Bacteria</taxon>
        <taxon>Pseudomonadati</taxon>
        <taxon>Pseudomonadota</taxon>
        <taxon>Gammaproteobacteria</taxon>
        <taxon>Oceanospirillales</taxon>
        <taxon>Oceanospirillaceae</taxon>
        <taxon>Neptunomonas</taxon>
    </lineage>
</organism>
<sequence>MLRSLLLSCFLLISHASHATEALPYEFLSAPLRVKLYMAYAEFKMAHHTTARLMWEHLDAEQSAEAAFNLGILYEQGLGLKKDIAKSLQLYERAGKRGSRAAAYQLGLLYKSHPEHQNKAKAHFWLTTAAIDGDHDAAMLLEELNNHTDQASDPITKVNQLLMEDKAAEAIALLHQFSTAPNIDYRAVSRLAWLYEAGIGVERDLYESARLFLLAAQAGRPEAQYAIAVMSETGKGQPQNTSIAKEWLYRSACQEYPPALQKLSEIELSKLTQHCPTKVIRQRPSSE</sequence>
<accession>A0A5P1RC48</accession>
<dbReference type="EMBL" id="CP043869">
    <property type="protein sequence ID" value="QEQ96862.1"/>
    <property type="molecule type" value="Genomic_DNA"/>
</dbReference>
<dbReference type="InterPro" id="IPR006597">
    <property type="entry name" value="Sel1-like"/>
</dbReference>
<dbReference type="PANTHER" id="PTHR45011">
    <property type="entry name" value="DAP3-BINDING CELL DEATH ENHANCER 1"/>
    <property type="match status" value="1"/>
</dbReference>
<gene>
    <name evidence="2" type="ORF">F0U83_09090</name>
</gene>
<keyword evidence="3" id="KW-1185">Reference proteome</keyword>
<evidence type="ECO:0000313" key="3">
    <source>
        <dbReference type="Proteomes" id="UP000324760"/>
    </source>
</evidence>
<name>A0A5P1RC48_9GAMM</name>
<dbReference type="OrthoDB" id="6687494at2"/>
<dbReference type="Proteomes" id="UP000324760">
    <property type="component" value="Chromosome"/>
</dbReference>
<dbReference type="Gene3D" id="1.25.40.10">
    <property type="entry name" value="Tetratricopeptide repeat domain"/>
    <property type="match status" value="2"/>
</dbReference>
<protein>
    <submittedName>
        <fullName evidence="2">Sel1 repeat family protein</fullName>
    </submittedName>
</protein>
<dbReference type="InterPro" id="IPR011990">
    <property type="entry name" value="TPR-like_helical_dom_sf"/>
</dbReference>
<dbReference type="KEGG" id="ncu:F0U83_09090"/>
<reference evidence="2 3" key="1">
    <citation type="journal article" date="2019" name="Biochem. Eng. J.">
        <title>Metabolic engineering of the marine bacteria Neptunomonas concharum for the production of acetoin and meso-2,3-butanediol from acetate.</title>
        <authorList>
            <person name="Li W."/>
            <person name="Pu N."/>
            <person name="Liu C.-X."/>
            <person name="Yuan Q.-P."/>
            <person name="Li Z.-J."/>
        </authorList>
    </citation>
    <scope>NUCLEOTIDE SEQUENCE [LARGE SCALE GENOMIC DNA]</scope>
    <source>
        <strain evidence="2 3">JCM17730</strain>
    </source>
</reference>
<proteinExistence type="predicted"/>